<feature type="repeat" description="PPR" evidence="2">
    <location>
        <begin position="15"/>
        <end position="49"/>
    </location>
</feature>
<dbReference type="PROSITE" id="PS51375">
    <property type="entry name" value="PPR"/>
    <property type="match status" value="1"/>
</dbReference>
<dbReference type="Proteomes" id="UP001371456">
    <property type="component" value="Unassembled WGS sequence"/>
</dbReference>
<evidence type="ECO:0008006" key="5">
    <source>
        <dbReference type="Google" id="ProtNLM"/>
    </source>
</evidence>
<dbReference type="InterPro" id="IPR011990">
    <property type="entry name" value="TPR-like_helical_dom_sf"/>
</dbReference>
<keyword evidence="1" id="KW-0677">Repeat</keyword>
<sequence>MQLFREISLKGSKPNIVTYNTILQGLFEVGRIGVAKQLLVEMVSAGPVPNLSIYTLCLMKLSSMGLLPDVRIYPTMITGFCLQGFCLL</sequence>
<protein>
    <recommendedName>
        <fullName evidence="5">Pentatricopeptide repeat-containing protein</fullName>
    </recommendedName>
</protein>
<dbReference type="EMBL" id="JBANQN010000006">
    <property type="protein sequence ID" value="KAK6785923.1"/>
    <property type="molecule type" value="Genomic_DNA"/>
</dbReference>
<dbReference type="PANTHER" id="PTHR47942">
    <property type="entry name" value="TETRATRICOPEPTIDE REPEAT (TPR)-LIKE SUPERFAMILY PROTEIN-RELATED"/>
    <property type="match status" value="1"/>
</dbReference>
<proteinExistence type="predicted"/>
<name>A0AAN8YDY2_SOLBU</name>
<organism evidence="3 4">
    <name type="scientific">Solanum bulbocastanum</name>
    <name type="common">Wild potato</name>
    <dbReference type="NCBI Taxonomy" id="147425"/>
    <lineage>
        <taxon>Eukaryota</taxon>
        <taxon>Viridiplantae</taxon>
        <taxon>Streptophyta</taxon>
        <taxon>Embryophyta</taxon>
        <taxon>Tracheophyta</taxon>
        <taxon>Spermatophyta</taxon>
        <taxon>Magnoliopsida</taxon>
        <taxon>eudicotyledons</taxon>
        <taxon>Gunneridae</taxon>
        <taxon>Pentapetalae</taxon>
        <taxon>asterids</taxon>
        <taxon>lamiids</taxon>
        <taxon>Solanales</taxon>
        <taxon>Solanaceae</taxon>
        <taxon>Solanoideae</taxon>
        <taxon>Solaneae</taxon>
        <taxon>Solanum</taxon>
    </lineage>
</organism>
<accession>A0AAN8YDY2</accession>
<gene>
    <name evidence="3" type="ORF">RDI58_014448</name>
</gene>
<dbReference type="PANTHER" id="PTHR47942:SF16">
    <property type="entry name" value="PENTATRICOPEPTIDE REPEAT DOMAIN CONTAINING PROTEIN-RELATED"/>
    <property type="match status" value="1"/>
</dbReference>
<evidence type="ECO:0000313" key="4">
    <source>
        <dbReference type="Proteomes" id="UP001371456"/>
    </source>
</evidence>
<comment type="caution">
    <text evidence="3">The sequence shown here is derived from an EMBL/GenBank/DDBJ whole genome shotgun (WGS) entry which is preliminary data.</text>
</comment>
<evidence type="ECO:0000256" key="1">
    <source>
        <dbReference type="ARBA" id="ARBA00022737"/>
    </source>
</evidence>
<dbReference type="NCBIfam" id="TIGR00756">
    <property type="entry name" value="PPR"/>
    <property type="match status" value="1"/>
</dbReference>
<dbReference type="InterPro" id="IPR002885">
    <property type="entry name" value="PPR_rpt"/>
</dbReference>
<dbReference type="Gene3D" id="1.25.40.10">
    <property type="entry name" value="Tetratricopeptide repeat domain"/>
    <property type="match status" value="1"/>
</dbReference>
<reference evidence="3 4" key="1">
    <citation type="submission" date="2024-02" db="EMBL/GenBank/DDBJ databases">
        <title>de novo genome assembly of Solanum bulbocastanum strain 11H21.</title>
        <authorList>
            <person name="Hosaka A.J."/>
        </authorList>
    </citation>
    <scope>NUCLEOTIDE SEQUENCE [LARGE SCALE GENOMIC DNA]</scope>
    <source>
        <tissue evidence="3">Young leaves</tissue>
    </source>
</reference>
<dbReference type="Pfam" id="PF12854">
    <property type="entry name" value="PPR_1"/>
    <property type="match status" value="1"/>
</dbReference>
<evidence type="ECO:0000313" key="3">
    <source>
        <dbReference type="EMBL" id="KAK6785923.1"/>
    </source>
</evidence>
<evidence type="ECO:0000256" key="2">
    <source>
        <dbReference type="PROSITE-ProRule" id="PRU00708"/>
    </source>
</evidence>
<dbReference type="AlphaFoldDB" id="A0AAN8YDY2"/>
<dbReference type="InterPro" id="IPR051222">
    <property type="entry name" value="PPR/CCM1_RNA-binding"/>
</dbReference>
<keyword evidence="4" id="KW-1185">Reference proteome</keyword>